<evidence type="ECO:0000256" key="1">
    <source>
        <dbReference type="ARBA" id="ARBA00022603"/>
    </source>
</evidence>
<dbReference type="GeneID" id="10153865"/>
<dbReference type="KEGG" id="dmu:Desmu_1150"/>
<keyword evidence="5" id="KW-1185">Reference proteome</keyword>
<accession>E8RAL2</accession>
<dbReference type="RefSeq" id="WP_013562670.1">
    <property type="nucleotide sequence ID" value="NC_014961.1"/>
</dbReference>
<evidence type="ECO:0000313" key="4">
    <source>
        <dbReference type="EMBL" id="ADV65448.1"/>
    </source>
</evidence>
<reference evidence="5" key="1">
    <citation type="submission" date="2010-11" db="EMBL/GenBank/DDBJ databases">
        <title>The complete genome of Desulfurococcus mucosus DSM 2162.</title>
        <authorList>
            <consortium name="US DOE Joint Genome Institute (JGI-PGF)"/>
            <person name="Lucas S."/>
            <person name="Copeland A."/>
            <person name="Lapidus A."/>
            <person name="Bruce D."/>
            <person name="Goodwin L."/>
            <person name="Pitluck S."/>
            <person name="Kyrpides N."/>
            <person name="Mavromatis K."/>
            <person name="Pagani I."/>
            <person name="Ivanova N."/>
            <person name="Ovchinnikova G."/>
            <person name="Chertkov O."/>
            <person name="Held B."/>
            <person name="Brettin T."/>
            <person name="Detter J.C."/>
            <person name="Tapia R."/>
            <person name="Han C."/>
            <person name="Land M."/>
            <person name="Hauser L."/>
            <person name="Markowitz V."/>
            <person name="Cheng J.-F."/>
            <person name="Hugenholtz P."/>
            <person name="Woyke T."/>
            <person name="Wu D."/>
            <person name="Wirth R."/>
            <person name="Bilek Y."/>
            <person name="Hader T."/>
            <person name="Klenk H.-P."/>
            <person name="Eisen J.A."/>
        </authorList>
    </citation>
    <scope>NUCLEOTIDE SEQUENCE [LARGE SCALE GENOMIC DNA]</scope>
    <source>
        <strain evidence="5">ATCC 35584 / DSM 2162 / JCM 9187 / O7/1</strain>
    </source>
</reference>
<evidence type="ECO:0000256" key="2">
    <source>
        <dbReference type="ARBA" id="ARBA00022679"/>
    </source>
</evidence>
<dbReference type="eggNOG" id="arCOG00110">
    <property type="taxonomic scope" value="Archaea"/>
</dbReference>
<keyword evidence="1 4" id="KW-0489">Methyltransferase</keyword>
<dbReference type="EMBL" id="CP002363">
    <property type="protein sequence ID" value="ADV65448.1"/>
    <property type="molecule type" value="Genomic_DNA"/>
</dbReference>
<dbReference type="PANTHER" id="PTHR47816:SF4">
    <property type="entry name" value="RIBOSOMAL RNA SMALL SUBUNIT METHYLTRANSFERASE C"/>
    <property type="match status" value="1"/>
</dbReference>
<dbReference type="InterPro" id="IPR007848">
    <property type="entry name" value="Small_mtfrase_dom"/>
</dbReference>
<dbReference type="Proteomes" id="UP000001068">
    <property type="component" value="Chromosome"/>
</dbReference>
<dbReference type="GO" id="GO:0052913">
    <property type="term" value="F:16S rRNA (guanine(966)-N(2))-methyltransferase activity"/>
    <property type="evidence" value="ECO:0007669"/>
    <property type="project" value="UniProtKB-EC"/>
</dbReference>
<dbReference type="InterPro" id="IPR029063">
    <property type="entry name" value="SAM-dependent_MTases_sf"/>
</dbReference>
<organism evidence="4 5">
    <name type="scientific">Desulfurococcus mucosus (strain ATCC 35584 / DSM 2162 / JCM 9187 / O7/1)</name>
    <dbReference type="NCBI Taxonomy" id="765177"/>
    <lineage>
        <taxon>Archaea</taxon>
        <taxon>Thermoproteota</taxon>
        <taxon>Thermoprotei</taxon>
        <taxon>Desulfurococcales</taxon>
        <taxon>Desulfurococcaceae</taxon>
        <taxon>Desulfurococcus</taxon>
    </lineage>
</organism>
<dbReference type="SUPFAM" id="SSF53335">
    <property type="entry name" value="S-adenosyl-L-methionine-dependent methyltransferases"/>
    <property type="match status" value="1"/>
</dbReference>
<evidence type="ECO:0000259" key="3">
    <source>
        <dbReference type="Pfam" id="PF05175"/>
    </source>
</evidence>
<sequence length="193" mass="21103">MTHYYKPGPPGEKRLIPLTIHGQSFEFLSYTSLFSGSSIDEGTRLLLENIVIPEEGVVLDIGCGYGVIGIVVARLNPRLKVYMTDVNPLAVKTARFNARRNGVGDRVVVVEGDGYRPVEGLVFNAIYSNPPLAAGMRVVEEIVLGAKEHLAEEGFAQFVLARGGSHLAEKAKGKYRVVEAKSKKGYILLYLKP</sequence>
<dbReference type="InterPro" id="IPR046977">
    <property type="entry name" value="RsmC/RlmG"/>
</dbReference>
<gene>
    <name evidence="4" type="ordered locus">Desmu_1150</name>
</gene>
<evidence type="ECO:0000313" key="5">
    <source>
        <dbReference type="Proteomes" id="UP000001068"/>
    </source>
</evidence>
<dbReference type="EC" id="2.1.1.171" evidence="4"/>
<proteinExistence type="predicted"/>
<dbReference type="Gene3D" id="3.40.50.150">
    <property type="entry name" value="Vaccinia Virus protein VP39"/>
    <property type="match status" value="1"/>
</dbReference>
<dbReference type="PANTHER" id="PTHR47816">
    <property type="entry name" value="RIBOSOMAL RNA SMALL SUBUNIT METHYLTRANSFERASE C"/>
    <property type="match status" value="1"/>
</dbReference>
<protein>
    <submittedName>
        <fullName evidence="4">16S rRNA m(2)G 1207 methyltransferase</fullName>
        <ecNumber evidence="4">2.1.1.171</ecNumber>
    </submittedName>
</protein>
<name>E8RAL2_DESM0</name>
<keyword evidence="2 4" id="KW-0808">Transferase</keyword>
<dbReference type="OrthoDB" id="4668at2157"/>
<dbReference type="AlphaFoldDB" id="E8RAL2"/>
<dbReference type="CDD" id="cd02440">
    <property type="entry name" value="AdoMet_MTases"/>
    <property type="match status" value="1"/>
</dbReference>
<feature type="domain" description="Methyltransferase small" evidence="3">
    <location>
        <begin position="26"/>
        <end position="180"/>
    </location>
</feature>
<reference evidence="4 5" key="2">
    <citation type="journal article" date="2011" name="Stand. Genomic Sci.">
        <title>Complete genome sequence of Desulfurococcus mucosus type strain (O7/1).</title>
        <authorList>
            <person name="Wirth R."/>
            <person name="Chertkov O."/>
            <person name="Held B."/>
            <person name="Lapidus A."/>
            <person name="Nolan M."/>
            <person name="Lucas S."/>
            <person name="Hammon N."/>
            <person name="Deshpande S."/>
            <person name="Cheng J.F."/>
            <person name="Tapia R."/>
            <person name="Han C."/>
            <person name="Goodwin L."/>
            <person name="Pitluck S."/>
            <person name="Liolios K."/>
            <person name="Ioanna P."/>
            <person name="Ivanova N."/>
            <person name="Mavromatis K."/>
            <person name="Mikhailova N."/>
            <person name="Pati A."/>
            <person name="Chen A."/>
            <person name="Palaniappan K."/>
            <person name="Land M."/>
            <person name="Hauser L."/>
            <person name="Chang Y.J."/>
            <person name="Jeffries C.D."/>
            <person name="Bilek Y."/>
            <person name="Hader T."/>
            <person name="Rohde M."/>
            <person name="Spring S."/>
            <person name="Sikorski J."/>
            <person name="Goker M."/>
            <person name="Woyke T."/>
            <person name="Bristow J."/>
            <person name="Eisen J.A."/>
            <person name="Markowitz V."/>
            <person name="Hugenholtz P."/>
            <person name="Kyrpides N.C."/>
            <person name="Klenk H.P."/>
        </authorList>
    </citation>
    <scope>NUCLEOTIDE SEQUENCE [LARGE SCALE GENOMIC DNA]</scope>
    <source>
        <strain evidence="5">ATCC 35584 / DSM 2162 / JCM 9187 / O7/1</strain>
    </source>
</reference>
<dbReference type="STRING" id="765177.Desmu_1150"/>
<dbReference type="HOGENOM" id="CLU_018398_7_2_2"/>
<dbReference type="Pfam" id="PF05175">
    <property type="entry name" value="MTS"/>
    <property type="match status" value="1"/>
</dbReference>